<dbReference type="InterPro" id="IPR045518">
    <property type="entry name" value="2EXR"/>
</dbReference>
<evidence type="ECO:0000259" key="3">
    <source>
        <dbReference type="Pfam" id="PF20150"/>
    </source>
</evidence>
<dbReference type="AlphaFoldDB" id="A0A8H4RV72"/>
<proteinExistence type="predicted"/>
<evidence type="ECO:0000256" key="2">
    <source>
        <dbReference type="ARBA" id="ARBA00022679"/>
    </source>
</evidence>
<gene>
    <name evidence="4" type="ORF">G7Y89_g2048</name>
</gene>
<dbReference type="PANTHER" id="PTHR13393">
    <property type="entry name" value="SAM-DEPENDENT METHYLTRANSFERASE"/>
    <property type="match status" value="1"/>
</dbReference>
<dbReference type="InterPro" id="IPR029063">
    <property type="entry name" value="SAM-dependent_MTases_sf"/>
</dbReference>
<dbReference type="CDD" id="cd02440">
    <property type="entry name" value="AdoMet_MTases"/>
    <property type="match status" value="1"/>
</dbReference>
<sequence length="750" mass="85403">MSTTMANIYKEDVDFATLSSQDAEFAKVLKPNGQLDFSSPESVQQLTKSLLKRDFGLEISLPPDRLCPPVPNRLNYLLWIQGLLDTTSDDYADAFDPQREVLGLDIGTGASCIYPLLGCAQRPKWRFAGTDIDEKSMAFARENVQKNNLQNRIKASKNTAKGIDFSMCNPPFYESTEDMLTSAAAKQRPPFTACTGSDSEMVTPGGEVAFVSRMITQSLLLKDRVQWYTSMLGKFSSVPVLIEKLKSHGIDNYAVTEFVQGSKTRRWGIAWSFEDLRPRMEFVRSVNSIPKAMLPFPSEYHIAFANSDASKVGQHVDSILSQLPLKWIWRPTIATGIGFSEKAVWSRASRRQMAKQEEENMEGDGEDPAFGFKIYVVGVVKSEVLNRITVWWMKGHDSIIFESFCGMLKRKLDTPERLSLEFKDAYIIRAPIMAKAQQLPTESEMVEVPPEVDVPQPPSIPRPINAITRCPTFKRASKALSSTLCLSSAKFPRFMELPPELRRQIWKESFVPRVHELHPCAKLYNERMTFRSNSSKTPSIFHVCHESREVALEHYELMKYEPSRGTSGKGILRFWFSPELDTLLLNSLMGLFMMFVLLEEEADYSGSMKGWQTVAFDAERAQLITLLSGIHGHAPQPRIKEVFPSLKQLIIAFDYTSRGKTRFRTSVWPGENGTSLRQFPWPVMESREFDTIFKPMREYLENDYKGKGEVPEIQVAKVKRKTFIRGDVRYAFRKSCAFLGMRPRGVFRRI</sequence>
<dbReference type="Pfam" id="PF05971">
    <property type="entry name" value="Methyltransf_10"/>
    <property type="match status" value="1"/>
</dbReference>
<dbReference type="SUPFAM" id="SSF53335">
    <property type="entry name" value="S-adenosyl-L-methionine-dependent methyltransferases"/>
    <property type="match status" value="1"/>
</dbReference>
<dbReference type="PANTHER" id="PTHR13393:SF0">
    <property type="entry name" value="RNA N6-ADENOSINE-METHYLTRANSFERASE METTL16"/>
    <property type="match status" value="1"/>
</dbReference>
<dbReference type="EMBL" id="JAAMPI010000086">
    <property type="protein sequence ID" value="KAF4636046.1"/>
    <property type="molecule type" value="Genomic_DNA"/>
</dbReference>
<comment type="caution">
    <text evidence="4">The sequence shown here is derived from an EMBL/GenBank/DDBJ whole genome shotgun (WGS) entry which is preliminary data.</text>
</comment>
<protein>
    <recommendedName>
        <fullName evidence="3">2EXR domain-containing protein</fullName>
    </recommendedName>
</protein>
<evidence type="ECO:0000313" key="4">
    <source>
        <dbReference type="EMBL" id="KAF4636046.1"/>
    </source>
</evidence>
<dbReference type="GO" id="GO:0008168">
    <property type="term" value="F:methyltransferase activity"/>
    <property type="evidence" value="ECO:0007669"/>
    <property type="project" value="UniProtKB-KW"/>
</dbReference>
<dbReference type="InterPro" id="IPR010286">
    <property type="entry name" value="METTL16/RlmF"/>
</dbReference>
<keyword evidence="1" id="KW-0489">Methyltransferase</keyword>
<feature type="domain" description="2EXR" evidence="3">
    <location>
        <begin position="491"/>
        <end position="583"/>
    </location>
</feature>
<dbReference type="OrthoDB" id="514248at2759"/>
<keyword evidence="5" id="KW-1185">Reference proteome</keyword>
<dbReference type="Gene3D" id="3.40.50.150">
    <property type="entry name" value="Vaccinia Virus protein VP39"/>
    <property type="match status" value="1"/>
</dbReference>
<name>A0A8H4RV72_9HELO</name>
<evidence type="ECO:0000256" key="1">
    <source>
        <dbReference type="ARBA" id="ARBA00022603"/>
    </source>
</evidence>
<organism evidence="4 5">
    <name type="scientific">Cudoniella acicularis</name>
    <dbReference type="NCBI Taxonomy" id="354080"/>
    <lineage>
        <taxon>Eukaryota</taxon>
        <taxon>Fungi</taxon>
        <taxon>Dikarya</taxon>
        <taxon>Ascomycota</taxon>
        <taxon>Pezizomycotina</taxon>
        <taxon>Leotiomycetes</taxon>
        <taxon>Helotiales</taxon>
        <taxon>Tricladiaceae</taxon>
        <taxon>Cudoniella</taxon>
    </lineage>
</organism>
<dbReference type="GO" id="GO:0070475">
    <property type="term" value="P:rRNA base methylation"/>
    <property type="evidence" value="ECO:0007669"/>
    <property type="project" value="TreeGrafter"/>
</dbReference>
<dbReference type="GO" id="GO:0005634">
    <property type="term" value="C:nucleus"/>
    <property type="evidence" value="ECO:0007669"/>
    <property type="project" value="TreeGrafter"/>
</dbReference>
<accession>A0A8H4RV72</accession>
<reference evidence="4 5" key="1">
    <citation type="submission" date="2020-03" db="EMBL/GenBank/DDBJ databases">
        <title>Draft Genome Sequence of Cudoniella acicularis.</title>
        <authorList>
            <person name="Buettner E."/>
            <person name="Kellner H."/>
        </authorList>
    </citation>
    <scope>NUCLEOTIDE SEQUENCE [LARGE SCALE GENOMIC DNA]</scope>
    <source>
        <strain evidence="4 5">DSM 108380</strain>
    </source>
</reference>
<keyword evidence="2" id="KW-0808">Transferase</keyword>
<dbReference type="Proteomes" id="UP000566819">
    <property type="component" value="Unassembled WGS sequence"/>
</dbReference>
<dbReference type="Pfam" id="PF20150">
    <property type="entry name" value="2EXR"/>
    <property type="match status" value="1"/>
</dbReference>
<evidence type="ECO:0000313" key="5">
    <source>
        <dbReference type="Proteomes" id="UP000566819"/>
    </source>
</evidence>